<dbReference type="SUPFAM" id="SSF46934">
    <property type="entry name" value="UBA-like"/>
    <property type="match status" value="1"/>
</dbReference>
<dbReference type="CDD" id="cd18791">
    <property type="entry name" value="SF2_C_RHA"/>
    <property type="match status" value="1"/>
</dbReference>
<dbReference type="InterPro" id="IPR011545">
    <property type="entry name" value="DEAD/DEAH_box_helicase_dom"/>
</dbReference>
<dbReference type="SMART" id="SM00591">
    <property type="entry name" value="RWD"/>
    <property type="match status" value="1"/>
</dbReference>
<organism evidence="9 10">
    <name type="scientific">Komagataella phaffii (strain ATCC 76273 / CBS 7435 / CECT 11047 / NRRL Y-11430 / Wegner 21-1)</name>
    <name type="common">Yeast</name>
    <name type="synonym">Pichia pastoris</name>
    <dbReference type="NCBI Taxonomy" id="981350"/>
    <lineage>
        <taxon>Eukaryota</taxon>
        <taxon>Fungi</taxon>
        <taxon>Dikarya</taxon>
        <taxon>Ascomycota</taxon>
        <taxon>Saccharomycotina</taxon>
        <taxon>Pichiomycetes</taxon>
        <taxon>Pichiales</taxon>
        <taxon>Pichiaceae</taxon>
        <taxon>Komagataella</taxon>
    </lineage>
</organism>
<feature type="domain" description="Helicase ATP-binding" evidence="7">
    <location>
        <begin position="552"/>
        <end position="725"/>
    </location>
</feature>
<feature type="region of interest" description="Disordered" evidence="5">
    <location>
        <begin position="1"/>
        <end position="36"/>
    </location>
</feature>
<evidence type="ECO:0000256" key="5">
    <source>
        <dbReference type="SAM" id="MobiDB-lite"/>
    </source>
</evidence>
<dbReference type="GO" id="GO:0003723">
    <property type="term" value="F:RNA binding"/>
    <property type="evidence" value="ECO:0007669"/>
    <property type="project" value="TreeGrafter"/>
</dbReference>
<evidence type="ECO:0000259" key="7">
    <source>
        <dbReference type="PROSITE" id="PS51192"/>
    </source>
</evidence>
<dbReference type="SMART" id="SM00490">
    <property type="entry name" value="HELICc"/>
    <property type="match status" value="1"/>
</dbReference>
<dbReference type="InterPro" id="IPR001650">
    <property type="entry name" value="Helicase_C-like"/>
</dbReference>
<dbReference type="PANTHER" id="PTHR18934">
    <property type="entry name" value="ATP-DEPENDENT RNA HELICASE"/>
    <property type="match status" value="1"/>
</dbReference>
<accession>F2QSJ0</accession>
<dbReference type="Pfam" id="PF00270">
    <property type="entry name" value="DEAD"/>
    <property type="match status" value="1"/>
</dbReference>
<dbReference type="SMART" id="SM00847">
    <property type="entry name" value="HA2"/>
    <property type="match status" value="1"/>
</dbReference>
<dbReference type="InterPro" id="IPR056328">
    <property type="entry name" value="DSRM_DHX29"/>
</dbReference>
<dbReference type="Gene3D" id="3.40.50.300">
    <property type="entry name" value="P-loop containing nucleotide triphosphate hydrolases"/>
    <property type="match status" value="2"/>
</dbReference>
<feature type="compositionally biased region" description="Basic and acidic residues" evidence="5">
    <location>
        <begin position="21"/>
        <end position="31"/>
    </location>
</feature>
<keyword evidence="10" id="KW-1185">Reference proteome</keyword>
<evidence type="ECO:0000256" key="3">
    <source>
        <dbReference type="ARBA" id="ARBA00022806"/>
    </source>
</evidence>
<reference evidence="9 10" key="1">
    <citation type="journal article" date="2011" name="J. Biotechnol.">
        <title>High-quality genome sequence of Pichia pastoris CBS7435.</title>
        <authorList>
            <person name="Kuberl A."/>
            <person name="Schneider J."/>
            <person name="Thallinger G.G."/>
            <person name="Anderl I."/>
            <person name="Wibberg D."/>
            <person name="Hajek T."/>
            <person name="Jaenicke S."/>
            <person name="Brinkrolf K."/>
            <person name="Goesmann A."/>
            <person name="Szczepanowski R."/>
            <person name="Puhler A."/>
            <person name="Schwab H."/>
            <person name="Glieder A."/>
            <person name="Pichler H."/>
        </authorList>
    </citation>
    <scope>NUCLEOTIDE SEQUENCE [LARGE SCALE GENOMIC DNA]</scope>
    <source>
        <strain evidence="10">ATCC 76273 / CBS 7435 / CECT 11047 / NRRL Y-11430 / Wegner 21-1</strain>
    </source>
</reference>
<dbReference type="SUPFAM" id="SSF52540">
    <property type="entry name" value="P-loop containing nucleoside triphosphate hydrolases"/>
    <property type="match status" value="1"/>
</dbReference>
<dbReference type="InterPro" id="IPR016135">
    <property type="entry name" value="UBQ-conjugating_enzyme/RWD"/>
</dbReference>
<dbReference type="GO" id="GO:0004386">
    <property type="term" value="F:helicase activity"/>
    <property type="evidence" value="ECO:0007669"/>
    <property type="project" value="UniProtKB-KW"/>
</dbReference>
<dbReference type="PROSITE" id="PS50908">
    <property type="entry name" value="RWD"/>
    <property type="match status" value="1"/>
</dbReference>
<gene>
    <name evidence="9" type="ordered locus">PP7435_Chr2-0682</name>
</gene>
<dbReference type="InterPro" id="IPR027417">
    <property type="entry name" value="P-loop_NTPase"/>
</dbReference>
<dbReference type="Pfam" id="PF05773">
    <property type="entry name" value="RWD"/>
    <property type="match status" value="1"/>
</dbReference>
<evidence type="ECO:0000256" key="2">
    <source>
        <dbReference type="ARBA" id="ARBA00022801"/>
    </source>
</evidence>
<keyword evidence="4" id="KW-0067">ATP-binding</keyword>
<dbReference type="SUPFAM" id="SSF54768">
    <property type="entry name" value="dsRNA-binding domain-like"/>
    <property type="match status" value="1"/>
</dbReference>
<dbReference type="Pfam" id="PF24385">
    <property type="entry name" value="DSRM_DHX29"/>
    <property type="match status" value="1"/>
</dbReference>
<dbReference type="Gene3D" id="1.20.120.1080">
    <property type="match status" value="1"/>
</dbReference>
<name>F2QSJ0_KOMPC</name>
<reference key="2">
    <citation type="submission" date="2011-04" db="EMBL/GenBank/DDBJ databases">
        <title>High-quality genome sequence of Pichia pastoris CBS 7435.</title>
        <authorList>
            <person name="Kueberl A."/>
            <person name="Schneider J."/>
            <person name="Thallinger G.G."/>
            <person name="Anderl I."/>
            <person name="Wibberg D."/>
            <person name="Hajek T."/>
            <person name="Jaenicke S."/>
            <person name="Brinkrolf K."/>
            <person name="Goesmann A."/>
            <person name="Szczepanowski R."/>
            <person name="Puehler A."/>
            <person name="Schwab H."/>
            <person name="Glieder A."/>
            <person name="Pichler H."/>
        </authorList>
    </citation>
    <scope>NUCLEOTIDE SEQUENCE</scope>
    <source>
        <strain>CBS 7435</strain>
    </source>
</reference>
<dbReference type="InterPro" id="IPR009060">
    <property type="entry name" value="UBA-like_sf"/>
</dbReference>
<keyword evidence="1" id="KW-0547">Nucleotide-binding</keyword>
<evidence type="ECO:0000256" key="1">
    <source>
        <dbReference type="ARBA" id="ARBA00022741"/>
    </source>
</evidence>
<evidence type="ECO:0000259" key="6">
    <source>
        <dbReference type="PROSITE" id="PS50908"/>
    </source>
</evidence>
<dbReference type="PROSITE" id="PS51192">
    <property type="entry name" value="HELICASE_ATP_BIND_1"/>
    <property type="match status" value="1"/>
</dbReference>
<dbReference type="CDD" id="cd17917">
    <property type="entry name" value="DEXHc_RHA-like"/>
    <property type="match status" value="1"/>
</dbReference>
<evidence type="ECO:0000313" key="10">
    <source>
        <dbReference type="Proteomes" id="UP000006853"/>
    </source>
</evidence>
<dbReference type="PROSITE" id="PS51194">
    <property type="entry name" value="HELICASE_CTER"/>
    <property type="match status" value="1"/>
</dbReference>
<dbReference type="PANTHER" id="PTHR18934:SF267">
    <property type="entry name" value="ATP-DEPENDENT RNA HELICASE YLR419W-RELATED"/>
    <property type="match status" value="1"/>
</dbReference>
<dbReference type="Pfam" id="PF00271">
    <property type="entry name" value="Helicase_C"/>
    <property type="match status" value="1"/>
</dbReference>
<feature type="domain" description="Helicase C-terminal" evidence="8">
    <location>
        <begin position="773"/>
        <end position="946"/>
    </location>
</feature>
<dbReference type="Gene3D" id="3.10.110.10">
    <property type="entry name" value="Ubiquitin Conjugating Enzyme"/>
    <property type="match status" value="1"/>
</dbReference>
<dbReference type="GO" id="GO:0005524">
    <property type="term" value="F:ATP binding"/>
    <property type="evidence" value="ECO:0007669"/>
    <property type="project" value="UniProtKB-KW"/>
</dbReference>
<proteinExistence type="predicted"/>
<dbReference type="HOGENOM" id="CLU_001832_4_0_1"/>
<evidence type="ECO:0000256" key="4">
    <source>
        <dbReference type="ARBA" id="ARBA00022840"/>
    </source>
</evidence>
<sequence>MAKKKSKKAESPQPEAAATTRSRESREEAEKKRKANRLLVTNSSTWTGKLPVNLLHEHIQKRKWNKPEYDMKRVKDGFIAVVTLSWENPKTRETLRIRFEPIKEVVEPQETPLEARHFAATYCLHRLAFSKNIHMVLPNNHKDFWKDLESYRKDMEKNKPYKYKYEYTEEPFQMLLEKRKDEAEAQKQKEKEANNPQKLKIDRSKKIPVNYSTRNEVTFPRKVWEQSPLLDLGFAFRRKIEKLLSGSWQKLFEDKKASRPEYVDSLTFLGFRNAHIEECLLYTNNFNNSLEWLLFNVPEDDLPPFFQRDERDSTVEIKLSIDSKKDNIIKRLKAGGFDEEQVMECYRSDEVDAAIALTYELVKYEPPTTEASDDLNIWEEEIEAITSIIEDRIKKTGDNIVEFELDLENCSQCFILRVFKSPGYPSTLPGIHILTPNEKVANYIKQSIIQQLVAYLQENSIIGDQMLYSMFSWLEENISKIIENPGPLIKDDIFVTDAQIASVTGKSKSKNKQRKKHTDVSRIKADYEQRVGLIDLESRTKLPAWSHRNRMVEILEENEIVLVTGETGSGKSTQIVQFLLDHMNAQNDFSSQIICTQPRRISAIGLAERVSEERSDKCGKETGYIIRGENNTGKLTRITFVTTGVLLRMMQSLLKDDDSSFDLDQIRYILVDEVHERSIDSDFLLMILKKVRRKFPNLKIILMSATIDISIFSKFFKVDVAHTHIEGRTYPIKDFYLDEVINLIDYKIERNNELVTPNPNSDFFKYRPLDLDLIAKLVFKIDSQLNSSGSILVFLPGAMEINSCIRKLKSAFNEGSLWALPLHSALSSKDQKKVFQKPPKGARKVVLSTNIAETSITIPDAVVVIDSGRVKTNVYDTKFHSTKLIETLCSKAEATQRRGRAGRVTSGLCYKLYSKETELENMRDHPVPEIMRTRLESIYLIVKSMGISDAREFLKTGIDSPDDNLLDNAKQFLHDIGAVSEDKLTHLGEYLSMLPVDLHSGKLIIFGTLLGALETSLTLAAIATTGNPFIENKENVRAVKRSFANGKGDLMAIVEAYVQYSNLHTSPYKWCEQNCLSPMVLKDISSTRDHYLSILEDIGFIPLNYTRDHQVLNRNDSDFKIVSSIITASFYPNIAKVNYPELKYLKSSAGTIAREADARETKLFMKNQNYTIGSEALPSNRCFIHPGSSLFATSDAVSSVAELQLFDKTDIDSSKIGSAKLPSQLHSDFAVYRSSQVSVRDQNTKIYLRDITPTSSLSVTLFGGKITYNLNTILAGRKSPGIVIDSWIPIVTWSKNGVLLHRLRIALDEAIKVRLSKAAYNHVQNGGDNVLGLVEELIKNFRY</sequence>
<dbReference type="Proteomes" id="UP000006853">
    <property type="component" value="Chromosome 2"/>
</dbReference>
<dbReference type="GO" id="GO:0016787">
    <property type="term" value="F:hydrolase activity"/>
    <property type="evidence" value="ECO:0007669"/>
    <property type="project" value="UniProtKB-KW"/>
</dbReference>
<dbReference type="SUPFAM" id="SSF54495">
    <property type="entry name" value="UBC-like"/>
    <property type="match status" value="1"/>
</dbReference>
<reference evidence="9 10" key="3">
    <citation type="journal article" date="2016" name="FEMS Yeast Res.">
        <title>Curation of the genome annotation of Pichia pastoris (Komagataella phaffii) CBS7435 from gene level to protein function.</title>
        <authorList>
            <person name="Valli M."/>
            <person name="Tatto N.E."/>
            <person name="Peymann A."/>
            <person name="Gruber C."/>
            <person name="Landes N."/>
            <person name="Ekker H."/>
            <person name="Thallinger G.G."/>
            <person name="Mattanovich D."/>
            <person name="Gasser B."/>
            <person name="Graf A.B."/>
        </authorList>
    </citation>
    <scope>GENOME REANNOTATION</scope>
    <source>
        <strain evidence="9 10">ATCC 76273 / CBS 7435 / CECT 11047 / NRRL Y-11430 / Wegner 21-1</strain>
    </source>
</reference>
<dbReference type="Gene3D" id="3.30.160.20">
    <property type="match status" value="1"/>
</dbReference>
<protein>
    <submittedName>
        <fullName evidence="9">Putative helicase</fullName>
    </submittedName>
</protein>
<dbReference type="EMBL" id="FR839629">
    <property type="protein sequence ID" value="CCA38368.1"/>
    <property type="molecule type" value="Genomic_DNA"/>
</dbReference>
<dbReference type="InterPro" id="IPR014001">
    <property type="entry name" value="Helicase_ATP-bd"/>
</dbReference>
<evidence type="ECO:0000259" key="8">
    <source>
        <dbReference type="PROSITE" id="PS51194"/>
    </source>
</evidence>
<keyword evidence="2" id="KW-0378">Hydrolase</keyword>
<feature type="domain" description="RWD" evidence="6">
    <location>
        <begin position="380"/>
        <end position="481"/>
    </location>
</feature>
<keyword evidence="3 9" id="KW-0347">Helicase</keyword>
<dbReference type="CDD" id="cd23827">
    <property type="entry name" value="RWD_YLR419W-like"/>
    <property type="match status" value="1"/>
</dbReference>
<dbReference type="InterPro" id="IPR007502">
    <property type="entry name" value="Helicase-assoc_dom"/>
</dbReference>
<dbReference type="InterPro" id="IPR006575">
    <property type="entry name" value="RWD_dom"/>
</dbReference>
<dbReference type="SMART" id="SM00487">
    <property type="entry name" value="DEXDc"/>
    <property type="match status" value="1"/>
</dbReference>
<evidence type="ECO:0000313" key="9">
    <source>
        <dbReference type="EMBL" id="CCA38368.1"/>
    </source>
</evidence>